<keyword evidence="10" id="KW-1185">Reference proteome</keyword>
<dbReference type="SMART" id="SM00028">
    <property type="entry name" value="TPR"/>
    <property type="match status" value="5"/>
</dbReference>
<dbReference type="InterPro" id="IPR024111">
    <property type="entry name" value="PEX5/PEX5L"/>
</dbReference>
<dbReference type="GO" id="GO:0005052">
    <property type="term" value="F:peroxisome matrix targeting signal-1 binding"/>
    <property type="evidence" value="ECO:0007669"/>
    <property type="project" value="TreeGrafter"/>
</dbReference>
<evidence type="ECO:0000256" key="3">
    <source>
        <dbReference type="ARBA" id="ARBA00005348"/>
    </source>
</evidence>
<accession>A0AAD1X8P2</accession>
<feature type="repeat" description="TPR" evidence="8">
    <location>
        <begin position="395"/>
        <end position="428"/>
    </location>
</feature>
<evidence type="ECO:0000256" key="2">
    <source>
        <dbReference type="ARBA" id="ARBA00004496"/>
    </source>
</evidence>
<dbReference type="GO" id="GO:0005778">
    <property type="term" value="C:peroxisomal membrane"/>
    <property type="evidence" value="ECO:0007669"/>
    <property type="project" value="TreeGrafter"/>
</dbReference>
<keyword evidence="6 8" id="KW-0802">TPR repeat</keyword>
<dbReference type="SUPFAM" id="SSF48452">
    <property type="entry name" value="TPR-like"/>
    <property type="match status" value="1"/>
</dbReference>
<dbReference type="GO" id="GO:0016560">
    <property type="term" value="P:protein import into peroxisome matrix, docking"/>
    <property type="evidence" value="ECO:0007669"/>
    <property type="project" value="TreeGrafter"/>
</dbReference>
<evidence type="ECO:0008006" key="11">
    <source>
        <dbReference type="Google" id="ProtNLM"/>
    </source>
</evidence>
<evidence type="ECO:0000256" key="7">
    <source>
        <dbReference type="ARBA" id="ARBA00023140"/>
    </source>
</evidence>
<organism evidence="9 10">
    <name type="scientific">Euplotes crassus</name>
    <dbReference type="NCBI Taxonomy" id="5936"/>
    <lineage>
        <taxon>Eukaryota</taxon>
        <taxon>Sar</taxon>
        <taxon>Alveolata</taxon>
        <taxon>Ciliophora</taxon>
        <taxon>Intramacronucleata</taxon>
        <taxon>Spirotrichea</taxon>
        <taxon>Hypotrichia</taxon>
        <taxon>Euplotida</taxon>
        <taxon>Euplotidae</taxon>
        <taxon>Moneuplotes</taxon>
    </lineage>
</organism>
<evidence type="ECO:0000256" key="8">
    <source>
        <dbReference type="PROSITE-ProRule" id="PRU00339"/>
    </source>
</evidence>
<evidence type="ECO:0000256" key="6">
    <source>
        <dbReference type="ARBA" id="ARBA00022803"/>
    </source>
</evidence>
<protein>
    <recommendedName>
        <fullName evidence="11">Peroxin-5</fullName>
    </recommendedName>
</protein>
<reference evidence="9" key="1">
    <citation type="submission" date="2023-07" db="EMBL/GenBank/DDBJ databases">
        <authorList>
            <consortium name="AG Swart"/>
            <person name="Singh M."/>
            <person name="Singh A."/>
            <person name="Seah K."/>
            <person name="Emmerich C."/>
        </authorList>
    </citation>
    <scope>NUCLEOTIDE SEQUENCE</scope>
    <source>
        <strain evidence="9">DP1</strain>
    </source>
</reference>
<evidence type="ECO:0000313" key="9">
    <source>
        <dbReference type="EMBL" id="CAI2361545.1"/>
    </source>
</evidence>
<feature type="repeat" description="TPR" evidence="8">
    <location>
        <begin position="565"/>
        <end position="598"/>
    </location>
</feature>
<comment type="caution">
    <text evidence="9">The sequence shown here is derived from an EMBL/GenBank/DDBJ whole genome shotgun (WGS) entry which is preliminary data.</text>
</comment>
<keyword evidence="4" id="KW-0963">Cytoplasm</keyword>
<evidence type="ECO:0000256" key="4">
    <source>
        <dbReference type="ARBA" id="ARBA00022490"/>
    </source>
</evidence>
<evidence type="ECO:0000256" key="5">
    <source>
        <dbReference type="ARBA" id="ARBA00022737"/>
    </source>
</evidence>
<comment type="subcellular location">
    <subcellularLocation>
        <location evidence="2">Cytoplasm</location>
    </subcellularLocation>
    <subcellularLocation>
        <location evidence="1">Peroxisome</location>
    </subcellularLocation>
</comment>
<dbReference type="Gene3D" id="1.25.40.10">
    <property type="entry name" value="Tetratricopeptide repeat domain"/>
    <property type="match status" value="1"/>
</dbReference>
<dbReference type="PANTHER" id="PTHR10130">
    <property type="entry name" value="PEROXISOMAL TARGETING SIGNAL 1 RECEPTOR PEX5"/>
    <property type="match status" value="1"/>
</dbReference>
<dbReference type="Proteomes" id="UP001295684">
    <property type="component" value="Unassembled WGS sequence"/>
</dbReference>
<dbReference type="InterPro" id="IPR019734">
    <property type="entry name" value="TPR_rpt"/>
</dbReference>
<name>A0AAD1X8P2_EUPCR</name>
<keyword evidence="5" id="KW-0677">Repeat</keyword>
<dbReference type="PANTHER" id="PTHR10130:SF0">
    <property type="entry name" value="GH08708P"/>
    <property type="match status" value="1"/>
</dbReference>
<feature type="repeat" description="TPR" evidence="8">
    <location>
        <begin position="497"/>
        <end position="530"/>
    </location>
</feature>
<dbReference type="AlphaFoldDB" id="A0AAD1X8P2"/>
<keyword evidence="7" id="KW-0576">Peroxisome</keyword>
<comment type="similarity">
    <text evidence="3">Belongs to the peroxisomal targeting signal receptor family.</text>
</comment>
<gene>
    <name evidence="9" type="ORF">ECRASSUSDP1_LOCUS2856</name>
</gene>
<dbReference type="Pfam" id="PF13432">
    <property type="entry name" value="TPR_16"/>
    <property type="match status" value="1"/>
</dbReference>
<dbReference type="PROSITE" id="PS50005">
    <property type="entry name" value="TPR"/>
    <property type="match status" value="3"/>
</dbReference>
<sequence length="646" mass="73723">MAMRKAFTGGACAPGGEQQTMGNNAMTNMMDYMISGGANAAQKAEGFAPQIDSANVAQMEAAYADQQKMEAMEKQFDAMNMNQQVMPPAPMPQMEASQSNIDQMNNLWDQPTEKVSQVNMENLEGKFSHMPTQSHHMMGFPGMMGPMMHHPMGMGPQGMAHRAQESTEEVKVEEVPEVVKEDSQMLKDELKESTAYLINRLSQVPSQKMKNSQFMGFLKQLNTGALDFDGQGLKENPEKMREYEELKQTEDKMNAENIKSKIDAIIEETVDPERYYAQEGLTQQKDPLADFDPQSLFRDTWDAGEMKEEELQEMMANWKAHAMKSEEYYQETLTPPPVETVIQVPKVDHFKFEEDNPYSSVDDAYALAIKLNEELKVHEAILALKAHLTKEPEHAPSWRMLGQLYQENDEDDKAIAYLLKAYELDPYDCESLLYLGVSCANELTPKVAMNHILDWLRYHLDYSDLPIPQEHIEDQDLLRDELRGLLNQALAKNPGDVDVLICLGVVEFAERNYSGAAEHFGKAVEREPNNYNYCNKYGAALANHLRTDEALQMYDRALALRPNLVRTWANVGVAYCNQDRYEEAAGKFMNAIALNPEADHLWKHLHACFWALKDFEKCEQVKKRNIEYFRGEFDIINPEMLQKNEI</sequence>
<proteinExistence type="inferred from homology"/>
<dbReference type="EMBL" id="CAMPGE010002734">
    <property type="protein sequence ID" value="CAI2361545.1"/>
    <property type="molecule type" value="Genomic_DNA"/>
</dbReference>
<evidence type="ECO:0000256" key="1">
    <source>
        <dbReference type="ARBA" id="ARBA00004275"/>
    </source>
</evidence>
<dbReference type="GO" id="GO:0005829">
    <property type="term" value="C:cytosol"/>
    <property type="evidence" value="ECO:0007669"/>
    <property type="project" value="TreeGrafter"/>
</dbReference>
<dbReference type="Pfam" id="PF13181">
    <property type="entry name" value="TPR_8"/>
    <property type="match status" value="1"/>
</dbReference>
<dbReference type="InterPro" id="IPR011990">
    <property type="entry name" value="TPR-like_helical_dom_sf"/>
</dbReference>
<evidence type="ECO:0000313" key="10">
    <source>
        <dbReference type="Proteomes" id="UP001295684"/>
    </source>
</evidence>